<dbReference type="AlphaFoldDB" id="A0A518B7P9"/>
<keyword evidence="1" id="KW-1133">Transmembrane helix</keyword>
<accession>A0A518B7P9</accession>
<evidence type="ECO:0000313" key="2">
    <source>
        <dbReference type="EMBL" id="QDU62995.1"/>
    </source>
</evidence>
<dbReference type="EMBL" id="CP036279">
    <property type="protein sequence ID" value="QDU62995.1"/>
    <property type="molecule type" value="Genomic_DNA"/>
</dbReference>
<dbReference type="Pfam" id="PF19451">
    <property type="entry name" value="DUF5989"/>
    <property type="match status" value="1"/>
</dbReference>
<feature type="transmembrane region" description="Helical" evidence="1">
    <location>
        <begin position="33"/>
        <end position="61"/>
    </location>
</feature>
<reference evidence="2 3" key="1">
    <citation type="submission" date="2019-02" db="EMBL/GenBank/DDBJ databases">
        <title>Deep-cultivation of Planctomycetes and their phenomic and genomic characterization uncovers novel biology.</title>
        <authorList>
            <person name="Wiegand S."/>
            <person name="Jogler M."/>
            <person name="Boedeker C."/>
            <person name="Pinto D."/>
            <person name="Vollmers J."/>
            <person name="Rivas-Marin E."/>
            <person name="Kohn T."/>
            <person name="Peeters S.H."/>
            <person name="Heuer A."/>
            <person name="Rast P."/>
            <person name="Oberbeckmann S."/>
            <person name="Bunk B."/>
            <person name="Jeske O."/>
            <person name="Meyerdierks A."/>
            <person name="Storesund J.E."/>
            <person name="Kallscheuer N."/>
            <person name="Luecker S."/>
            <person name="Lage O.M."/>
            <person name="Pohl T."/>
            <person name="Merkel B.J."/>
            <person name="Hornburger P."/>
            <person name="Mueller R.-W."/>
            <person name="Bruemmer F."/>
            <person name="Labrenz M."/>
            <person name="Spormann A.M."/>
            <person name="Op den Camp H."/>
            <person name="Overmann J."/>
            <person name="Amann R."/>
            <person name="Jetten M.S.M."/>
            <person name="Mascher T."/>
            <person name="Medema M.H."/>
            <person name="Devos D.P."/>
            <person name="Kaster A.-K."/>
            <person name="Ovreas L."/>
            <person name="Rohde M."/>
            <person name="Galperin M.Y."/>
            <person name="Jogler C."/>
        </authorList>
    </citation>
    <scope>NUCLEOTIDE SEQUENCE [LARGE SCALE GENOMIC DNA]</scope>
    <source>
        <strain evidence="2 3">Pan216</strain>
    </source>
</reference>
<dbReference type="RefSeq" id="WP_419192693.1">
    <property type="nucleotide sequence ID" value="NZ_CP036279.1"/>
</dbReference>
<dbReference type="KEGG" id="knv:Pan216_38690"/>
<sequence length="64" mass="7199">MDVEQTDFEQAAQAQQPSLAAEFVYFLRDNKKWWLLPILVVFGMVGLLALFAGTGAAPFIYTLF</sequence>
<gene>
    <name evidence="2" type="ORF">Pan216_38690</name>
</gene>
<evidence type="ECO:0000256" key="1">
    <source>
        <dbReference type="SAM" id="Phobius"/>
    </source>
</evidence>
<name>A0A518B7P9_9BACT</name>
<keyword evidence="1" id="KW-0472">Membrane</keyword>
<dbReference type="InterPro" id="IPR046031">
    <property type="entry name" value="DUF5989"/>
</dbReference>
<evidence type="ECO:0000313" key="3">
    <source>
        <dbReference type="Proteomes" id="UP000317093"/>
    </source>
</evidence>
<keyword evidence="1" id="KW-0812">Transmembrane</keyword>
<keyword evidence="3" id="KW-1185">Reference proteome</keyword>
<protein>
    <submittedName>
        <fullName evidence="2">Uncharacterized protein</fullName>
    </submittedName>
</protein>
<organism evidence="2 3">
    <name type="scientific">Kolteria novifilia</name>
    <dbReference type="NCBI Taxonomy" id="2527975"/>
    <lineage>
        <taxon>Bacteria</taxon>
        <taxon>Pseudomonadati</taxon>
        <taxon>Planctomycetota</taxon>
        <taxon>Planctomycetia</taxon>
        <taxon>Kolteriales</taxon>
        <taxon>Kolteriaceae</taxon>
        <taxon>Kolteria</taxon>
    </lineage>
</organism>
<proteinExistence type="predicted"/>
<dbReference type="Proteomes" id="UP000317093">
    <property type="component" value="Chromosome"/>
</dbReference>